<dbReference type="SUPFAM" id="SSF53850">
    <property type="entry name" value="Periplasmic binding protein-like II"/>
    <property type="match status" value="1"/>
</dbReference>
<keyword evidence="5 10" id="KW-0472">Membrane</keyword>
<feature type="region of interest" description="Disordered" evidence="9">
    <location>
        <begin position="75"/>
        <end position="102"/>
    </location>
</feature>
<feature type="compositionally biased region" description="Basic residues" evidence="9">
    <location>
        <begin position="1762"/>
        <end position="1773"/>
    </location>
</feature>
<evidence type="ECO:0000259" key="11">
    <source>
        <dbReference type="PROSITE" id="PS50118"/>
    </source>
</evidence>
<dbReference type="InterPro" id="IPR009071">
    <property type="entry name" value="HMG_box_dom"/>
</dbReference>
<protein>
    <recommendedName>
        <fullName evidence="11">HMG box domain-containing protein</fullName>
    </recommendedName>
</protein>
<dbReference type="GO" id="GO:0003677">
    <property type="term" value="F:DNA binding"/>
    <property type="evidence" value="ECO:0007669"/>
    <property type="project" value="UniProtKB-UniRule"/>
</dbReference>
<reference evidence="12" key="2">
    <citation type="submission" date="2021-08" db="EMBL/GenBank/DDBJ databases">
        <authorList>
            <person name="Eriksson T."/>
        </authorList>
    </citation>
    <scope>NUCLEOTIDE SEQUENCE</scope>
    <source>
        <strain evidence="12">Stoneville</strain>
        <tissue evidence="12">Whole head</tissue>
    </source>
</reference>
<feature type="region of interest" description="Disordered" evidence="9">
    <location>
        <begin position="1749"/>
        <end position="1782"/>
    </location>
</feature>
<comment type="caution">
    <text evidence="12">The sequence shown here is derived from an EMBL/GenBank/DDBJ whole genome shotgun (WGS) entry which is preliminary data.</text>
</comment>
<dbReference type="Gene3D" id="1.10.30.10">
    <property type="entry name" value="High mobility group box domain"/>
    <property type="match status" value="1"/>
</dbReference>
<dbReference type="Gene3D" id="3.40.190.10">
    <property type="entry name" value="Periplasmic binding protein-like II"/>
    <property type="match status" value="1"/>
</dbReference>
<dbReference type="PANTHER" id="PTHR42643:SF30">
    <property type="entry name" value="IONOTROPIC RECEPTOR 40A-RELATED"/>
    <property type="match status" value="1"/>
</dbReference>
<evidence type="ECO:0000256" key="3">
    <source>
        <dbReference type="ARBA" id="ARBA00022692"/>
    </source>
</evidence>
<evidence type="ECO:0000256" key="5">
    <source>
        <dbReference type="ARBA" id="ARBA00023136"/>
    </source>
</evidence>
<dbReference type="SUPFAM" id="SSF47095">
    <property type="entry name" value="HMG-box"/>
    <property type="match status" value="1"/>
</dbReference>
<dbReference type="SMART" id="SM00398">
    <property type="entry name" value="HMG"/>
    <property type="match status" value="1"/>
</dbReference>
<keyword evidence="3 10" id="KW-0812">Transmembrane</keyword>
<keyword evidence="6" id="KW-0675">Receptor</keyword>
<feature type="region of interest" description="Disordered" evidence="9">
    <location>
        <begin position="681"/>
        <end position="721"/>
    </location>
</feature>
<feature type="region of interest" description="Disordered" evidence="9">
    <location>
        <begin position="821"/>
        <end position="847"/>
    </location>
</feature>
<dbReference type="Proteomes" id="UP000719412">
    <property type="component" value="Unassembled WGS sequence"/>
</dbReference>
<dbReference type="InterPro" id="IPR052192">
    <property type="entry name" value="Insect_Ionotropic_Sensory_Rcpt"/>
</dbReference>
<feature type="transmembrane region" description="Helical" evidence="10">
    <location>
        <begin position="1633"/>
        <end position="1652"/>
    </location>
</feature>
<keyword evidence="8" id="KW-0539">Nucleus</keyword>
<feature type="transmembrane region" description="Helical" evidence="10">
    <location>
        <begin position="1447"/>
        <end position="1467"/>
    </location>
</feature>
<dbReference type="Pfam" id="PF00505">
    <property type="entry name" value="HMG_box"/>
    <property type="match status" value="1"/>
</dbReference>
<gene>
    <name evidence="12" type="ORF">GEV33_012140</name>
</gene>
<dbReference type="GO" id="GO:0005886">
    <property type="term" value="C:plasma membrane"/>
    <property type="evidence" value="ECO:0007669"/>
    <property type="project" value="UniProtKB-SubCell"/>
</dbReference>
<name>A0A8J6LFE3_TENMO</name>
<feature type="compositionally biased region" description="Basic residues" evidence="9">
    <location>
        <begin position="354"/>
        <end position="366"/>
    </location>
</feature>
<evidence type="ECO:0000256" key="6">
    <source>
        <dbReference type="ARBA" id="ARBA00023170"/>
    </source>
</evidence>
<sequence length="1921" mass="217749">MVKTENLCMNDFDNVMERRSLSKGSKSKSKTRIKTYRNPFLNFISDFRKSNAGLKGSEIIQKAAERWRNMNQNEKSPYCEQAKNAPKRRKKKQTSSYRRTRSRKGIWRPKLLLPRYRDERERLRYMDRLLYPECLEYLCPRLPPRLRRFGALFAISQYGAFSLSVIFLHISAAFCITSCDVKPRFFFRNSCKKFRNGFRCSLDALSVDSFFVTTRHYRKKTSSAKALLVDCVVRIRNFRSRTFRTLAAVLHQIQERVSVQSGHLFRRVFLGERSRRADLYRRLRLGRIKKTPVLIVATSLVASECGLVQRRKEGRSGRERSRWMLDQSLTLQGEEPTGSPDHTTHQQPDMASRKQPKRHRRNRRAPKVAFFYARRGGQVRRRLRTHRPSMMNDLKNNATDARSIASRSLKCSVIVTARIADFPSERFFPRRRCFRQTGVDISARLSSRLLKAIHGLVGYLFIQVNLKNNLEHMWRICGEDSSRADDGTDVGRHPCMRTHGRYRLWRSRWCAQTASPRGTGSGFIKNALRLFEKRIHSLLKCQIIQTSTVMDTSSWSRSIVCHRTTAASLSDFFISAAWSFIPRVRRKSPVSYDAVFLNLASRLLRQLPTGFNDPLKADRPTSGQTASPRLIKIGIRKHLHGYDAFLSGGQWRFRSRNSRSEIADSVERGGQRHWMMREASRMSVNGKSSPERPRSLPVGSQRAAVARDRDPKAGERKCLTDPTGACPIDRRVLDPRRNLITFGRKHSRQEVAVERVNSSTSEALPEAIRSKRMSNIVAISHIFFVSDQSPAKKKSRDIRSVAVAGTFSKLEFKLAISVSASDQSNWRGPDRPPRKRPTDQKTDPGCPTGETGFCHHHRLISVLRCDYDVNVQGASPVSAVGRSSSGAFHDSANVRHVFGMQSDRTAHLDGDENSYDPEYVALKINDFRKVAAPLALRFTTANRRSNVSGVSGALASLLSPESCLGANCVGTLGPISAQTGRVGKRAICGHFAGISASGPLGEVDTAAHLLHSSTVGVQSEKSLRKAPCNIGRCALMLPDGFIKNSSACKDIARFTCPGPGLIVGRLPGVDRRHHYLAGRRTAAGSTVMHVALFACLKMSTEVDIEILISLVESKPALWDKTAEIYKDRNETKKAWVEVCSALTDGFEEWSDNKKNSFEMYASKLLLFGSLLLNGEQKCLETIAQNPVVVLQSGPECFRNFDFRKADSYLVTVDVEDLKINVALVTGSHQIYTYLPYQNEDINRPDTTPVYVGKCQDSVDPFFQKLPKFWRNTTVKVLTKCIAPYVECVGEISGPEIQIFKLVQGVLKFKTEYVLDKTMQFGMVKTNGSYSASFRCLQERQVDMSLGAFRSIGHTQFRDFDFSTNHMEDRLVWVVPKALPLAHWIRIVKTFELKFWITLIILTIIVSKIIQKISLVAKEPSKIFYQFPLQVAVRLLVGRYLKQTPTKLQVRIVFIFWVYFCMLFNIIFNSNLINVFFGSFHTFQIDSFHNIMESNLDVGLTDDVKQILGQEPNSSLFAVKKDILTCPFGVQCLNRTLFARDLVCCWGKRSIMNRMATSYNIDVHFIDDHLLFFYIFFYFVKGYPVVPQVSRAIVQLKSVGLVQHVMDKIDHPKANTVDELTSKVLTFKLLEGPFYLVFLGWLCALLVFGAEVIHHRWSRVSRKTKKEGRGVKDLVEVGERAPSGNANIKHINTVEKIISGLGFGSGANFATCEVQDPKVHCPPDICGLHRSRKRTECTPFILDDPHFSRRIPGIRPRRDFPGRSRKLPGRKRHPLREPGQRSSRFSRVIHGATIYMTMWLFTANEGVRCGSTASVRCTPKPENFSLLALLGCADGLQVDKADGAFLRREIRFRSGFRRFFPPGLLNHGAPSGSAKEESPEKPYRWSICVEMLGEPRVQVLGSRVSGTFRSSESNLVRPCLLS</sequence>
<evidence type="ECO:0000256" key="2">
    <source>
        <dbReference type="ARBA" id="ARBA00022475"/>
    </source>
</evidence>
<dbReference type="InterPro" id="IPR006578">
    <property type="entry name" value="MADF-dom"/>
</dbReference>
<dbReference type="PROSITE" id="PS50118">
    <property type="entry name" value="HMG_BOX_2"/>
    <property type="match status" value="1"/>
</dbReference>
<evidence type="ECO:0000256" key="10">
    <source>
        <dbReference type="SAM" id="Phobius"/>
    </source>
</evidence>
<dbReference type="Pfam" id="PF10545">
    <property type="entry name" value="MADF_DNA_bdg"/>
    <property type="match status" value="1"/>
</dbReference>
<feature type="region of interest" description="Disordered" evidence="9">
    <location>
        <begin position="330"/>
        <end position="367"/>
    </location>
</feature>
<keyword evidence="7" id="KW-0325">Glycoprotein</keyword>
<keyword evidence="13" id="KW-1185">Reference proteome</keyword>
<evidence type="ECO:0000256" key="8">
    <source>
        <dbReference type="PROSITE-ProRule" id="PRU00267"/>
    </source>
</evidence>
<keyword evidence="2" id="KW-1003">Cell membrane</keyword>
<reference evidence="12" key="1">
    <citation type="journal article" date="2020" name="J Insects Food Feed">
        <title>The yellow mealworm (Tenebrio molitor) genome: a resource for the emerging insects as food and feed industry.</title>
        <authorList>
            <person name="Eriksson T."/>
            <person name="Andere A."/>
            <person name="Kelstrup H."/>
            <person name="Emery V."/>
            <person name="Picard C."/>
        </authorList>
    </citation>
    <scope>NUCLEOTIDE SEQUENCE</scope>
    <source>
        <strain evidence="12">Stoneville</strain>
        <tissue evidence="12">Whole head</tissue>
    </source>
</reference>
<keyword evidence="4 10" id="KW-1133">Transmembrane helix</keyword>
<comment type="subcellular location">
    <subcellularLocation>
        <location evidence="1">Cell membrane</location>
        <topology evidence="1">Multi-pass membrane protein</topology>
    </subcellularLocation>
</comment>
<evidence type="ECO:0000313" key="12">
    <source>
        <dbReference type="EMBL" id="KAH0810651.1"/>
    </source>
</evidence>
<evidence type="ECO:0000256" key="7">
    <source>
        <dbReference type="ARBA" id="ARBA00023180"/>
    </source>
</evidence>
<feature type="DNA-binding region" description="HMG box" evidence="8">
    <location>
        <begin position="33"/>
        <end position="98"/>
    </location>
</feature>
<keyword evidence="8" id="KW-0238">DNA-binding</keyword>
<feature type="domain" description="HMG box" evidence="11">
    <location>
        <begin position="33"/>
        <end position="98"/>
    </location>
</feature>
<evidence type="ECO:0000313" key="13">
    <source>
        <dbReference type="Proteomes" id="UP000719412"/>
    </source>
</evidence>
<proteinExistence type="predicted"/>
<dbReference type="GO" id="GO:0005634">
    <property type="term" value="C:nucleus"/>
    <property type="evidence" value="ECO:0007669"/>
    <property type="project" value="UniProtKB-UniRule"/>
</dbReference>
<evidence type="ECO:0000256" key="1">
    <source>
        <dbReference type="ARBA" id="ARBA00004651"/>
    </source>
</evidence>
<dbReference type="PANTHER" id="PTHR42643">
    <property type="entry name" value="IONOTROPIC RECEPTOR 20A-RELATED"/>
    <property type="match status" value="1"/>
</dbReference>
<feature type="compositionally biased region" description="Basic and acidic residues" evidence="9">
    <location>
        <begin position="828"/>
        <end position="842"/>
    </location>
</feature>
<evidence type="ECO:0000256" key="9">
    <source>
        <dbReference type="SAM" id="MobiDB-lite"/>
    </source>
</evidence>
<dbReference type="InterPro" id="IPR036910">
    <property type="entry name" value="HMG_box_dom_sf"/>
</dbReference>
<feature type="transmembrane region" description="Helical" evidence="10">
    <location>
        <begin position="1392"/>
        <end position="1410"/>
    </location>
</feature>
<accession>A0A8J6LFE3</accession>
<evidence type="ECO:0000256" key="4">
    <source>
        <dbReference type="ARBA" id="ARBA00022989"/>
    </source>
</evidence>
<feature type="compositionally biased region" description="Basic residues" evidence="9">
    <location>
        <begin position="85"/>
        <end position="102"/>
    </location>
</feature>
<dbReference type="EMBL" id="JABDTM020027359">
    <property type="protein sequence ID" value="KAH0810651.1"/>
    <property type="molecule type" value="Genomic_DNA"/>
</dbReference>
<organism evidence="12 13">
    <name type="scientific">Tenebrio molitor</name>
    <name type="common">Yellow mealworm beetle</name>
    <dbReference type="NCBI Taxonomy" id="7067"/>
    <lineage>
        <taxon>Eukaryota</taxon>
        <taxon>Metazoa</taxon>
        <taxon>Ecdysozoa</taxon>
        <taxon>Arthropoda</taxon>
        <taxon>Hexapoda</taxon>
        <taxon>Insecta</taxon>
        <taxon>Pterygota</taxon>
        <taxon>Neoptera</taxon>
        <taxon>Endopterygota</taxon>
        <taxon>Coleoptera</taxon>
        <taxon>Polyphaga</taxon>
        <taxon>Cucujiformia</taxon>
        <taxon>Tenebrionidae</taxon>
        <taxon>Tenebrio</taxon>
    </lineage>
</organism>
<feature type="compositionally biased region" description="Basic and acidic residues" evidence="9">
    <location>
        <begin position="705"/>
        <end position="719"/>
    </location>
</feature>